<feature type="transmembrane region" description="Helical" evidence="5">
    <location>
        <begin position="459"/>
        <end position="481"/>
    </location>
</feature>
<dbReference type="GO" id="GO:0022857">
    <property type="term" value="F:transmembrane transporter activity"/>
    <property type="evidence" value="ECO:0007669"/>
    <property type="project" value="InterPro"/>
</dbReference>
<dbReference type="EMBL" id="LAQI01000147">
    <property type="protein sequence ID" value="KKY17591.1"/>
    <property type="molecule type" value="Genomic_DNA"/>
</dbReference>
<evidence type="ECO:0000256" key="3">
    <source>
        <dbReference type="ARBA" id="ARBA00022989"/>
    </source>
</evidence>
<dbReference type="PANTHER" id="PTHR23501">
    <property type="entry name" value="MAJOR FACILITATOR SUPERFAMILY"/>
    <property type="match status" value="1"/>
</dbReference>
<feature type="transmembrane region" description="Helical" evidence="5">
    <location>
        <begin position="30"/>
        <end position="55"/>
    </location>
</feature>
<evidence type="ECO:0000256" key="1">
    <source>
        <dbReference type="ARBA" id="ARBA00004141"/>
    </source>
</evidence>
<feature type="transmembrane region" description="Helical" evidence="5">
    <location>
        <begin position="142"/>
        <end position="164"/>
    </location>
</feature>
<keyword evidence="2 5" id="KW-0812">Transmembrane</keyword>
<feature type="transmembrane region" description="Helical" evidence="5">
    <location>
        <begin position="205"/>
        <end position="225"/>
    </location>
</feature>
<evidence type="ECO:0000313" key="7">
    <source>
        <dbReference type="EMBL" id="KKY17591.1"/>
    </source>
</evidence>
<feature type="transmembrane region" description="Helical" evidence="5">
    <location>
        <begin position="370"/>
        <end position="388"/>
    </location>
</feature>
<sequence>MSQEIPKDTPKVDMDYDSDDYHYIKGWRQYILTLSVALCMFLVNIEVSVVGTSLVSIGDELHGFQQTGWVVTGYLITYTSKSPHPTNRPLLKADRIPTPGMIILWAKLSDIIGRKPVTTATVTIFVIFSGGCAAAQSMTQLIICRVFQGIGAAGCSSLALIVAYEMVPKEQYPMQAAQLAAATAFGSLVGPLIGGGASQNSQWRWVFLFNVPAGLVTVVLLLITLPANFPHQGNPDYEAPSWGQRLSRPSLARLDITGAFLLLGATMLLVAVLLEGGVSIGWSSAAAIVTLTISGILWLAFVANEWFFTSDKHRTEPIFPWRFVQDRALMDTFIISLLSGIPYNILIMAIPQHFQTVAGLSPLAAGVRLLPFNLLISSAAVLINVVAGTTGIAPVYLILTGSVVQLVGISLLCTLPTDGNSAIVPAAMYGYQMLAGCGIGCVFGILLQLPPRLVEKRDLAISSGALLQFRVFGGALGLSIATSAMNNYLTSHLPAVAEISSGAGGGASAAHALLQSVGSVGELPPNVREQVLRVLAEGFNLQMKIVAGFSGLQVLMVGMLWRKNQIRVADKKEKKEKKKWEQQPQE</sequence>
<reference evidence="7 8" key="2">
    <citation type="submission" date="2015-05" db="EMBL/GenBank/DDBJ databases">
        <title>Distinctive expansion of gene families associated with plant cell wall degradation and secondary metabolism in the genomes of grapevine trunk pathogens.</title>
        <authorList>
            <person name="Lawrence D.P."/>
            <person name="Travadon R."/>
            <person name="Rolshausen P.E."/>
            <person name="Baumgartner K."/>
        </authorList>
    </citation>
    <scope>NUCLEOTIDE SEQUENCE [LARGE SCALE GENOMIC DNA]</scope>
    <source>
        <strain evidence="7">DS831</strain>
    </source>
</reference>
<dbReference type="Gene3D" id="1.20.1250.20">
    <property type="entry name" value="MFS general substrate transporter like domains"/>
    <property type="match status" value="1"/>
</dbReference>
<dbReference type="GO" id="GO:0005886">
    <property type="term" value="C:plasma membrane"/>
    <property type="evidence" value="ECO:0007669"/>
    <property type="project" value="TreeGrafter"/>
</dbReference>
<feature type="transmembrane region" description="Helical" evidence="5">
    <location>
        <begin position="541"/>
        <end position="561"/>
    </location>
</feature>
<dbReference type="PROSITE" id="PS50850">
    <property type="entry name" value="MFS"/>
    <property type="match status" value="1"/>
</dbReference>
<feature type="transmembrane region" description="Helical" evidence="5">
    <location>
        <begin position="254"/>
        <end position="274"/>
    </location>
</feature>
<name>A0A0G2E5I9_9PEZI</name>
<protein>
    <submittedName>
        <fullName evidence="7">Putative mfs multidrug transporter</fullName>
    </submittedName>
</protein>
<feature type="transmembrane region" description="Helical" evidence="5">
    <location>
        <begin position="280"/>
        <end position="307"/>
    </location>
</feature>
<feature type="transmembrane region" description="Helical" evidence="5">
    <location>
        <begin position="429"/>
        <end position="447"/>
    </location>
</feature>
<keyword evidence="4 5" id="KW-0472">Membrane</keyword>
<comment type="caution">
    <text evidence="7">The sequence shown here is derived from an EMBL/GenBank/DDBJ whole genome shotgun (WGS) entry which is preliminary data.</text>
</comment>
<feature type="transmembrane region" description="Helical" evidence="5">
    <location>
        <begin position="395"/>
        <end position="417"/>
    </location>
</feature>
<dbReference type="Proteomes" id="UP000034182">
    <property type="component" value="Unassembled WGS sequence"/>
</dbReference>
<dbReference type="InterPro" id="IPR011701">
    <property type="entry name" value="MFS"/>
</dbReference>
<evidence type="ECO:0000259" key="6">
    <source>
        <dbReference type="PROSITE" id="PS50850"/>
    </source>
</evidence>
<gene>
    <name evidence="7" type="ORF">UCDDS831_g06299</name>
</gene>
<evidence type="ECO:0000256" key="2">
    <source>
        <dbReference type="ARBA" id="ARBA00022692"/>
    </source>
</evidence>
<evidence type="ECO:0000256" key="4">
    <source>
        <dbReference type="ARBA" id="ARBA00023136"/>
    </source>
</evidence>
<dbReference type="InterPro" id="IPR020846">
    <property type="entry name" value="MFS_dom"/>
</dbReference>
<evidence type="ECO:0000313" key="8">
    <source>
        <dbReference type="Proteomes" id="UP000034182"/>
    </source>
</evidence>
<dbReference type="SUPFAM" id="SSF103473">
    <property type="entry name" value="MFS general substrate transporter"/>
    <property type="match status" value="1"/>
</dbReference>
<dbReference type="AlphaFoldDB" id="A0A0G2E5I9"/>
<reference evidence="7 8" key="1">
    <citation type="submission" date="2015-03" db="EMBL/GenBank/DDBJ databases">
        <authorList>
            <person name="Morales-Cruz A."/>
            <person name="Amrine K.C."/>
            <person name="Cantu D."/>
        </authorList>
    </citation>
    <scope>NUCLEOTIDE SEQUENCE [LARGE SCALE GENOMIC DNA]</scope>
    <source>
        <strain evidence="7">DS831</strain>
    </source>
</reference>
<comment type="subcellular location">
    <subcellularLocation>
        <location evidence="1">Membrane</location>
        <topology evidence="1">Multi-pass membrane protein</topology>
    </subcellularLocation>
</comment>
<accession>A0A0G2E5I9</accession>
<dbReference type="Pfam" id="PF07690">
    <property type="entry name" value="MFS_1"/>
    <property type="match status" value="1"/>
</dbReference>
<feature type="transmembrane region" description="Helical" evidence="5">
    <location>
        <begin position="117"/>
        <end position="136"/>
    </location>
</feature>
<feature type="domain" description="Major facilitator superfamily (MFS) profile" evidence="6">
    <location>
        <begin position="32"/>
        <end position="565"/>
    </location>
</feature>
<proteinExistence type="predicted"/>
<dbReference type="PANTHER" id="PTHR23501:SF43">
    <property type="entry name" value="MULTIDRUG TRANSPORTER, PUTATIVE (AFU_ORTHOLOGUE AFUA_6G03040)-RELATED"/>
    <property type="match status" value="1"/>
</dbReference>
<dbReference type="PRINTS" id="PR01036">
    <property type="entry name" value="TCRTETB"/>
</dbReference>
<organism evidence="7 8">
    <name type="scientific">Diplodia seriata</name>
    <dbReference type="NCBI Taxonomy" id="420778"/>
    <lineage>
        <taxon>Eukaryota</taxon>
        <taxon>Fungi</taxon>
        <taxon>Dikarya</taxon>
        <taxon>Ascomycota</taxon>
        <taxon>Pezizomycotina</taxon>
        <taxon>Dothideomycetes</taxon>
        <taxon>Dothideomycetes incertae sedis</taxon>
        <taxon>Botryosphaeriales</taxon>
        <taxon>Botryosphaeriaceae</taxon>
        <taxon>Diplodia</taxon>
    </lineage>
</organism>
<dbReference type="InterPro" id="IPR036259">
    <property type="entry name" value="MFS_trans_sf"/>
</dbReference>
<keyword evidence="3 5" id="KW-1133">Transmembrane helix</keyword>
<evidence type="ECO:0000256" key="5">
    <source>
        <dbReference type="SAM" id="Phobius"/>
    </source>
</evidence>
<feature type="transmembrane region" description="Helical" evidence="5">
    <location>
        <begin position="176"/>
        <end position="193"/>
    </location>
</feature>